<dbReference type="OrthoDB" id="2496295at2759"/>
<reference evidence="3 4" key="3">
    <citation type="journal article" date="2017" name="G3 (Bethesda)">
        <title>Comparative analysis highlights variable genome content of wheat rusts and divergence of the mating loci.</title>
        <authorList>
            <person name="Cuomo C.A."/>
            <person name="Bakkeren G."/>
            <person name="Khalil H.B."/>
            <person name="Panwar V."/>
            <person name="Joly D."/>
            <person name="Linning R."/>
            <person name="Sakthikumar S."/>
            <person name="Song X."/>
            <person name="Adiconis X."/>
            <person name="Fan L."/>
            <person name="Goldberg J.M."/>
            <person name="Levin J.Z."/>
            <person name="Young S."/>
            <person name="Zeng Q."/>
            <person name="Anikster Y."/>
            <person name="Bruce M."/>
            <person name="Wang M."/>
            <person name="Yin C."/>
            <person name="McCallum B."/>
            <person name="Szabo L.J."/>
            <person name="Hulbert S."/>
            <person name="Chen X."/>
            <person name="Fellers J.P."/>
        </authorList>
    </citation>
    <scope>NUCLEOTIDE SEQUENCE</scope>
    <source>
        <strain evidence="4">Isolate 1-1 / race 1 (BBBD)</strain>
        <strain evidence="3">isolate 1-1 / race 1 (BBBD)</strain>
    </source>
</reference>
<evidence type="ECO:0000313" key="4">
    <source>
        <dbReference type="Proteomes" id="UP000005240"/>
    </source>
</evidence>
<protein>
    <recommendedName>
        <fullName evidence="5">Prolyl 4-hydroxylase alpha subunit Fe(2+) 2OG dioxygenase domain-containing protein</fullName>
    </recommendedName>
</protein>
<keyword evidence="4" id="KW-1185">Reference proteome</keyword>
<evidence type="ECO:0000313" key="3">
    <source>
        <dbReference type="EnsemblFungi" id="PTTG_02687-t43_1-p1"/>
    </source>
</evidence>
<organism evidence="2">
    <name type="scientific">Puccinia triticina (isolate 1-1 / race 1 (BBBD))</name>
    <name type="common">Brown leaf rust fungus</name>
    <dbReference type="NCBI Taxonomy" id="630390"/>
    <lineage>
        <taxon>Eukaryota</taxon>
        <taxon>Fungi</taxon>
        <taxon>Dikarya</taxon>
        <taxon>Basidiomycota</taxon>
        <taxon>Pucciniomycotina</taxon>
        <taxon>Pucciniomycetes</taxon>
        <taxon>Pucciniales</taxon>
        <taxon>Pucciniaceae</taxon>
        <taxon>Puccinia</taxon>
    </lineage>
</organism>
<reference evidence="2" key="2">
    <citation type="submission" date="2016-05" db="EMBL/GenBank/DDBJ databases">
        <title>Comparative analysis highlights variable genome content of wheat rusts and divergence of the mating loci.</title>
        <authorList>
            <person name="Cuomo C.A."/>
            <person name="Bakkeren G."/>
            <person name="Szabo L."/>
            <person name="Khalil H."/>
            <person name="Joly D."/>
            <person name="Goldberg J."/>
            <person name="Young S."/>
            <person name="Zeng Q."/>
            <person name="Fellers J."/>
        </authorList>
    </citation>
    <scope>NUCLEOTIDE SEQUENCE [LARGE SCALE GENOMIC DNA]</scope>
    <source>
        <strain evidence="2">1-1 BBBD Race 1</strain>
    </source>
</reference>
<reference evidence="3" key="4">
    <citation type="submission" date="2025-05" db="UniProtKB">
        <authorList>
            <consortium name="EnsemblFungi"/>
        </authorList>
    </citation>
    <scope>IDENTIFICATION</scope>
    <source>
        <strain evidence="3">isolate 1-1 / race 1 (BBBD)</strain>
    </source>
</reference>
<evidence type="ECO:0008006" key="5">
    <source>
        <dbReference type="Google" id="ProtNLM"/>
    </source>
</evidence>
<proteinExistence type="predicted"/>
<evidence type="ECO:0000313" key="2">
    <source>
        <dbReference type="EMBL" id="OAV88810.1"/>
    </source>
</evidence>
<gene>
    <name evidence="2" type="ORF">PTTG_02687</name>
</gene>
<dbReference type="Gene3D" id="2.60.120.620">
    <property type="entry name" value="q2cbj1_9rhob like domain"/>
    <property type="match status" value="1"/>
</dbReference>
<feature type="compositionally biased region" description="Basic and acidic residues" evidence="1">
    <location>
        <begin position="326"/>
        <end position="344"/>
    </location>
</feature>
<feature type="compositionally biased region" description="Basic and acidic residues" evidence="1">
    <location>
        <begin position="1029"/>
        <end position="1038"/>
    </location>
</feature>
<feature type="region of interest" description="Disordered" evidence="1">
    <location>
        <begin position="323"/>
        <end position="350"/>
    </location>
</feature>
<dbReference type="AlphaFoldDB" id="A0A180G868"/>
<accession>A0A180G868</accession>
<evidence type="ECO:0000256" key="1">
    <source>
        <dbReference type="SAM" id="MobiDB-lite"/>
    </source>
</evidence>
<dbReference type="PANTHER" id="PTHR33099:SF7">
    <property type="entry name" value="MYND-TYPE DOMAIN-CONTAINING PROTEIN"/>
    <property type="match status" value="1"/>
</dbReference>
<dbReference type="EnsemblFungi" id="PTTG_02687-t43_1">
    <property type="protein sequence ID" value="PTTG_02687-t43_1-p1"/>
    <property type="gene ID" value="PTTG_02687"/>
</dbReference>
<dbReference type="VEuPathDB" id="FungiDB:PTTG_02687"/>
<sequence length="1038" mass="116431">MSHRRLGTAMTGRRTPYRVKLKTDLNAAFEAISLTGKFAGWEALPRAPPAWLYVDGVGDISMPLGEEQIMQIIGKAQQTPYGSTTPEEPDVGGPVGNNIWELNPDQLEFLDPEWPNYLLMLRDLVESKLDVDGPIRLNFHRMMIFGKGAMSTPQTDIQRTRGMFGTLMICLPSAHEGGEVRVEHNGESMVLGGSDASQSFSCWYSDVTHEILPVKSGYRCVLTYNLATRPDLTPPTASALDLKKLPLRNTLESWIKDLASKKTSKVPSHLYQVLDHEYFEPPTCMKEFNDKDLARVHLLEGFQPELPFEILLASLEKNEQGPITREYQRKRLESDNSGSDRSDSEQYDSDWDSMAEYHELDEVEDVEYCVKSLRTLDGTIIASSCDLNLNFCLAADPFENLNEPSEECFDDFACHVFRTSALVIVPHQKIGEYLAHCAHESEIPRSTSQDETLFGECQSALRFLGHICSDLPLQISMLDAMCILFVSASKTTFRKLDAAVILQIALQYSHYTLFQTVGLDHKGRLTISFFEWAKELLSSCPDADRAEKYQTWIPFLILSFPSMDDRIRIIEAISNPSDDAAGHEVTHPPLKAESDLWRSSGLKLESATPSSEKIRNITKMSDHSLPTSIGYFRGPGPTGPDVVLPKSSTWTQDMIRRSIVRFPETSNRPTVTDGEYIVSALFGLDEDWADVSALLISIFERSPQVHATAFLLAILSQLSVEAAAANIPTSAIAELRRSLSVRVFNDESKLSRIITPTKIKWVQYGRPVSPPSWDKYLYSRDNKSTSETGLVVTSEALVNFACGLINLSVDTENLLERFIQKISEQCGTFSVDDMHLLWMPFLYGLIPALVLRSVSLDTPTYQELARRLITHCYDTTVGPQPEVFDVPSPEVNCTCTNCVKLNEFLRNPSQGTRRFNSLSKVTRRHLDERLGAARIRCNTALDSGAFVVTKLCTLELDLDAWKKRQQELYLQVTSNIEQEHLQCLLGVDEAARIQSTAGPVEGPRPQPRYASPPRRPAHLTYLPPSNDGSESHSEHHEH</sequence>
<dbReference type="Proteomes" id="UP000005240">
    <property type="component" value="Unassembled WGS sequence"/>
</dbReference>
<reference evidence="2" key="1">
    <citation type="submission" date="2009-11" db="EMBL/GenBank/DDBJ databases">
        <authorList>
            <consortium name="The Broad Institute Genome Sequencing Platform"/>
            <person name="Ward D."/>
            <person name="Feldgarden M."/>
            <person name="Earl A."/>
            <person name="Young S.K."/>
            <person name="Zeng Q."/>
            <person name="Koehrsen M."/>
            <person name="Alvarado L."/>
            <person name="Berlin A."/>
            <person name="Bochicchio J."/>
            <person name="Borenstein D."/>
            <person name="Chapman S.B."/>
            <person name="Chen Z."/>
            <person name="Engels R."/>
            <person name="Freedman E."/>
            <person name="Gellesch M."/>
            <person name="Goldberg J."/>
            <person name="Griggs A."/>
            <person name="Gujja S."/>
            <person name="Heilman E."/>
            <person name="Heiman D."/>
            <person name="Hepburn T."/>
            <person name="Howarth C."/>
            <person name="Jen D."/>
            <person name="Larson L."/>
            <person name="Lewis B."/>
            <person name="Mehta T."/>
            <person name="Park D."/>
            <person name="Pearson M."/>
            <person name="Roberts A."/>
            <person name="Saif S."/>
            <person name="Shea T."/>
            <person name="Shenoy N."/>
            <person name="Sisk P."/>
            <person name="Stolte C."/>
            <person name="Sykes S."/>
            <person name="Thomson T."/>
            <person name="Walk T."/>
            <person name="White J."/>
            <person name="Yandava C."/>
            <person name="Izard J."/>
            <person name="Baranova O.V."/>
            <person name="Blanton J.M."/>
            <person name="Tanner A.C."/>
            <person name="Dewhirst F.E."/>
            <person name="Haas B."/>
            <person name="Nusbaum C."/>
            <person name="Birren B."/>
        </authorList>
    </citation>
    <scope>NUCLEOTIDE SEQUENCE [LARGE SCALE GENOMIC DNA]</scope>
    <source>
        <strain evidence="2">1-1 BBBD Race 1</strain>
    </source>
</reference>
<dbReference type="EMBL" id="ADAS02000153">
    <property type="protein sequence ID" value="OAV88810.1"/>
    <property type="molecule type" value="Genomic_DNA"/>
</dbReference>
<name>A0A180G868_PUCT1</name>
<dbReference type="PANTHER" id="PTHR33099">
    <property type="entry name" value="FE2OG DIOXYGENASE DOMAIN-CONTAINING PROTEIN"/>
    <property type="match status" value="1"/>
</dbReference>
<feature type="region of interest" description="Disordered" evidence="1">
    <location>
        <begin position="996"/>
        <end position="1038"/>
    </location>
</feature>